<evidence type="ECO:0000256" key="4">
    <source>
        <dbReference type="ARBA" id="ARBA00022989"/>
    </source>
</evidence>
<dbReference type="GO" id="GO:0005739">
    <property type="term" value="C:mitochondrion"/>
    <property type="evidence" value="ECO:0007669"/>
    <property type="project" value="TreeGrafter"/>
</dbReference>
<comment type="similarity">
    <text evidence="2 7">Belongs to the peroxisomal membrane protein PXMP2/4 family.</text>
</comment>
<dbReference type="GO" id="GO:0015267">
    <property type="term" value="F:channel activity"/>
    <property type="evidence" value="ECO:0007669"/>
    <property type="project" value="TreeGrafter"/>
</dbReference>
<keyword evidence="9" id="KW-1185">Reference proteome</keyword>
<evidence type="ECO:0000313" key="9">
    <source>
        <dbReference type="Proteomes" id="UP001497497"/>
    </source>
</evidence>
<evidence type="ECO:0000256" key="7">
    <source>
        <dbReference type="RuleBase" id="RU363053"/>
    </source>
</evidence>
<evidence type="ECO:0000256" key="2">
    <source>
        <dbReference type="ARBA" id="ARBA00006824"/>
    </source>
</evidence>
<keyword evidence="4 7" id="KW-1133">Transmembrane helix</keyword>
<dbReference type="Pfam" id="PF04117">
    <property type="entry name" value="Mpv17_PMP22"/>
    <property type="match status" value="1"/>
</dbReference>
<evidence type="ECO:0000256" key="6">
    <source>
        <dbReference type="ARBA" id="ARBA00049743"/>
    </source>
</evidence>
<evidence type="ECO:0000256" key="3">
    <source>
        <dbReference type="ARBA" id="ARBA00022692"/>
    </source>
</evidence>
<sequence length="177" mass="20549">MATAIWKGYARLLEKFPLRTMCFTTGTLMATGDCISQTVIERKSLKEYEGIRTGRFFVFGFCVFGPAMRGWYLTLDRLYAGKNLAALKMMATDQIIMSPIFIATFITGMGLLRLESLEEIKAKFKRDFVTILLNNYKVWPLAQMINFYFMPLQHRVLFVNFISLGWNTYLAWQSEKK</sequence>
<proteinExistence type="inferred from homology"/>
<dbReference type="GO" id="GO:0016020">
    <property type="term" value="C:membrane"/>
    <property type="evidence" value="ECO:0007669"/>
    <property type="project" value="UniProtKB-SubCell"/>
</dbReference>
<dbReference type="PANTHER" id="PTHR11266">
    <property type="entry name" value="PEROXISOMAL MEMBRANE PROTEIN 2, PXMP2 MPV17"/>
    <property type="match status" value="1"/>
</dbReference>
<dbReference type="InterPro" id="IPR007248">
    <property type="entry name" value="Mpv17_PMP22"/>
</dbReference>
<dbReference type="PANTHER" id="PTHR11266:SF17">
    <property type="entry name" value="PROTEIN MPV17"/>
    <property type="match status" value="1"/>
</dbReference>
<feature type="transmembrane region" description="Helical" evidence="7">
    <location>
        <begin position="95"/>
        <end position="116"/>
    </location>
</feature>
<dbReference type="Proteomes" id="UP001497497">
    <property type="component" value="Unassembled WGS sequence"/>
</dbReference>
<evidence type="ECO:0000256" key="1">
    <source>
        <dbReference type="ARBA" id="ARBA00004141"/>
    </source>
</evidence>
<evidence type="ECO:0000256" key="5">
    <source>
        <dbReference type="ARBA" id="ARBA00023136"/>
    </source>
</evidence>
<gene>
    <name evidence="8" type="ORF">GSLYS_00006299001</name>
</gene>
<reference evidence="8 9" key="1">
    <citation type="submission" date="2024-04" db="EMBL/GenBank/DDBJ databases">
        <authorList>
            <consortium name="Genoscope - CEA"/>
            <person name="William W."/>
        </authorList>
    </citation>
    <scope>NUCLEOTIDE SEQUENCE [LARGE SCALE GENOMIC DNA]</scope>
</reference>
<feature type="transmembrane region" description="Helical" evidence="7">
    <location>
        <begin position="56"/>
        <end position="75"/>
    </location>
</feature>
<organism evidence="8 9">
    <name type="scientific">Lymnaea stagnalis</name>
    <name type="common">Great pond snail</name>
    <name type="synonym">Helix stagnalis</name>
    <dbReference type="NCBI Taxonomy" id="6523"/>
    <lineage>
        <taxon>Eukaryota</taxon>
        <taxon>Metazoa</taxon>
        <taxon>Spiralia</taxon>
        <taxon>Lophotrochozoa</taxon>
        <taxon>Mollusca</taxon>
        <taxon>Gastropoda</taxon>
        <taxon>Heterobranchia</taxon>
        <taxon>Euthyneura</taxon>
        <taxon>Panpulmonata</taxon>
        <taxon>Hygrophila</taxon>
        <taxon>Lymnaeoidea</taxon>
        <taxon>Lymnaeidae</taxon>
        <taxon>Lymnaea</taxon>
    </lineage>
</organism>
<evidence type="ECO:0000313" key="8">
    <source>
        <dbReference type="EMBL" id="CAL1532220.1"/>
    </source>
</evidence>
<dbReference type="AlphaFoldDB" id="A0AAV2HE91"/>
<dbReference type="GO" id="GO:1901858">
    <property type="term" value="P:regulation of mitochondrial DNA metabolic process"/>
    <property type="evidence" value="ECO:0007669"/>
    <property type="project" value="TreeGrafter"/>
</dbReference>
<accession>A0AAV2HE91</accession>
<dbReference type="EMBL" id="CAXITT010000110">
    <property type="protein sequence ID" value="CAL1532220.1"/>
    <property type="molecule type" value="Genomic_DNA"/>
</dbReference>
<keyword evidence="5 7" id="KW-0472">Membrane</keyword>
<protein>
    <recommendedName>
        <fullName evidence="6">Mitochondrial inner membrane protein Mpv17</fullName>
    </recommendedName>
</protein>
<name>A0AAV2HE91_LYMST</name>
<comment type="subcellular location">
    <subcellularLocation>
        <location evidence="1">Membrane</location>
        <topology evidence="1">Multi-pass membrane protein</topology>
    </subcellularLocation>
</comment>
<comment type="caution">
    <text evidence="8">The sequence shown here is derived from an EMBL/GenBank/DDBJ whole genome shotgun (WGS) entry which is preliminary data.</text>
</comment>
<keyword evidence="3 7" id="KW-0812">Transmembrane</keyword>